<organism evidence="1 2">
    <name type="scientific">Pseudoalteromonas tunicata D2</name>
    <dbReference type="NCBI Taxonomy" id="87626"/>
    <lineage>
        <taxon>Bacteria</taxon>
        <taxon>Pseudomonadati</taxon>
        <taxon>Pseudomonadota</taxon>
        <taxon>Gammaproteobacteria</taxon>
        <taxon>Alteromonadales</taxon>
        <taxon>Pseudoalteromonadaceae</taxon>
        <taxon>Pseudoalteromonas</taxon>
    </lineage>
</organism>
<comment type="caution">
    <text evidence="1">The sequence shown here is derived from an EMBL/GenBank/DDBJ whole genome shotgun (WGS) entry which is preliminary data.</text>
</comment>
<dbReference type="PANTHER" id="PTHR30348:SF9">
    <property type="entry name" value="UPF0759 PROTEIN YECE"/>
    <property type="match status" value="1"/>
</dbReference>
<dbReference type="RefSeq" id="WP_009840483.1">
    <property type="nucleotide sequence ID" value="NZ_CH959301.1"/>
</dbReference>
<name>A4CFI7_9GAMM</name>
<dbReference type="Proteomes" id="UP000006201">
    <property type="component" value="Unassembled WGS sequence"/>
</dbReference>
<dbReference type="OrthoDB" id="9780310at2"/>
<evidence type="ECO:0008006" key="3">
    <source>
        <dbReference type="Google" id="ProtNLM"/>
    </source>
</evidence>
<dbReference type="InterPro" id="IPR002763">
    <property type="entry name" value="DUF72"/>
</dbReference>
<dbReference type="STRING" id="87626.PTD2_22627"/>
<dbReference type="AlphaFoldDB" id="A4CFI7"/>
<keyword evidence="2" id="KW-1185">Reference proteome</keyword>
<dbReference type="HOGENOM" id="CLU_046519_2_1_6"/>
<dbReference type="EMBL" id="AAOH01000013">
    <property type="protein sequence ID" value="EAR26525.1"/>
    <property type="molecule type" value="Genomic_DNA"/>
</dbReference>
<gene>
    <name evidence="1" type="ORF">PTD2_22627</name>
</gene>
<dbReference type="Gene3D" id="3.20.20.410">
    <property type="entry name" value="Protein of unknown function UPF0759"/>
    <property type="match status" value="1"/>
</dbReference>
<dbReference type="SUPFAM" id="SSF117396">
    <property type="entry name" value="TM1631-like"/>
    <property type="match status" value="1"/>
</dbReference>
<dbReference type="Pfam" id="PF01904">
    <property type="entry name" value="DUF72"/>
    <property type="match status" value="1"/>
</dbReference>
<accession>A4CFI7</accession>
<dbReference type="PANTHER" id="PTHR30348">
    <property type="entry name" value="UNCHARACTERIZED PROTEIN YECE"/>
    <property type="match status" value="1"/>
</dbReference>
<proteinExistence type="predicted"/>
<dbReference type="eggNOG" id="COG1801">
    <property type="taxonomic scope" value="Bacteria"/>
</dbReference>
<evidence type="ECO:0000313" key="1">
    <source>
        <dbReference type="EMBL" id="EAR26525.1"/>
    </source>
</evidence>
<protein>
    <recommendedName>
        <fullName evidence="3">DUF72 domain-containing protein</fullName>
    </recommendedName>
</protein>
<evidence type="ECO:0000313" key="2">
    <source>
        <dbReference type="Proteomes" id="UP000006201"/>
    </source>
</evidence>
<reference evidence="1 2" key="1">
    <citation type="submission" date="2006-02" db="EMBL/GenBank/DDBJ databases">
        <authorList>
            <person name="Moran M.A."/>
            <person name="Kjelleberg S."/>
            <person name="Egan S."/>
            <person name="Saunders N."/>
            <person name="Thomas T."/>
            <person name="Ferriera S."/>
            <person name="Johnson J."/>
            <person name="Kravitz S."/>
            <person name="Halpern A."/>
            <person name="Remington K."/>
            <person name="Beeson K."/>
            <person name="Tran B."/>
            <person name="Rogers Y.-H."/>
            <person name="Friedman R."/>
            <person name="Venter J.C."/>
        </authorList>
    </citation>
    <scope>NUCLEOTIDE SEQUENCE [LARGE SCALE GENOMIC DNA]</scope>
    <source>
        <strain evidence="1 2">D2</strain>
    </source>
</reference>
<sequence length="282" mass="32359">MLYLGCPQWGSAHWKGRFLTRDCTNTQMLGQYAQIFNSVEGNTSFYADPSPETIVRWQQSIPSDFKFTFKIPKRISHQAALLNVTDDFKQWCQLFSPLFPYIGSVMLQLPKAFSPQHLSRLADFLTLFPAQLPCSVEVRNLGFFNKDKHEIALNQLLIKHNVDRVMMDTRPLFSEAPTTEAIIDAQNKKPKVPLHVISTGNSPIIRFVGCSDLPNNRAFYNPWLGKIRQWLSEGKTPYVFFHTADNHDSPLLARQFMQDLGLDHPVLQPFLAEKESKQNTLF</sequence>
<dbReference type="InterPro" id="IPR036520">
    <property type="entry name" value="UPF0759_sf"/>
</dbReference>